<dbReference type="InterPro" id="IPR018108">
    <property type="entry name" value="MCP_transmembrane"/>
</dbReference>
<sequence length="329" mass="34763">MAPVHPDPLAPAPIDPSAAAGVSQRPTASPRQGGAATSGGGGVDVGMLLQKVALAGMSNMIAACVTNPFDLIKVRQQLQRKAGGGSTVWYRTLIDMVRSEGTFSVYKGLSASLLREGSYSGIRMGAYDLCKTAVLKINPYANEGSFGTKLAAGMASGCVGAAIANPADLLKVRMQSAGATGSLRYHASTILETKGVAGLYRAVFPTMIRAGILTSSQLGVYDHAKHTLMDDFPTLFREGFWTHFAASGVAGFACSAASSPVDIVKVRMMTDTTSQYRNALHCAAVVLQNEGPLAFYKGFTMCFLRLWPHSVLSLLAFEYLRRVTGLSPI</sequence>
<evidence type="ECO:0000256" key="1">
    <source>
        <dbReference type="ARBA" id="ARBA00004141"/>
    </source>
</evidence>
<dbReference type="PANTHER" id="PTHR45618">
    <property type="entry name" value="MITOCHONDRIAL DICARBOXYLATE CARRIER-RELATED"/>
    <property type="match status" value="1"/>
</dbReference>
<comment type="subcellular location">
    <subcellularLocation>
        <location evidence="1">Membrane</location>
        <topology evidence="1">Multi-pass membrane protein</topology>
    </subcellularLocation>
</comment>
<reference evidence="11 12" key="1">
    <citation type="submission" date="2016-07" db="EMBL/GenBank/DDBJ databases">
        <title>Pervasive Adenine N6-methylation of Active Genes in Fungi.</title>
        <authorList>
            <consortium name="DOE Joint Genome Institute"/>
            <person name="Mondo S.J."/>
            <person name="Dannebaum R.O."/>
            <person name="Kuo R.C."/>
            <person name="Labutti K."/>
            <person name="Haridas S."/>
            <person name="Kuo A."/>
            <person name="Salamov A."/>
            <person name="Ahrendt S.R."/>
            <person name="Lipzen A."/>
            <person name="Sullivan W."/>
            <person name="Andreopoulos W.B."/>
            <person name="Clum A."/>
            <person name="Lindquist E."/>
            <person name="Daum C."/>
            <person name="Ramamoorthy G.K."/>
            <person name="Gryganskyi A."/>
            <person name="Culley D."/>
            <person name="Magnuson J.K."/>
            <person name="James T.Y."/>
            <person name="O'Malley M.A."/>
            <person name="Stajich J.E."/>
            <person name="Spatafora J.W."/>
            <person name="Visel A."/>
            <person name="Grigoriev I.V."/>
        </authorList>
    </citation>
    <scope>NUCLEOTIDE SEQUENCE [LARGE SCALE GENOMIC DNA]</scope>
    <source>
        <strain evidence="11 12">62-1032</strain>
    </source>
</reference>
<dbReference type="InterPro" id="IPR050391">
    <property type="entry name" value="Mito_Metabolite_Transporter"/>
</dbReference>
<protein>
    <submittedName>
        <fullName evidence="11">Mitochondrial carrier domain-containing protein</fullName>
    </submittedName>
</protein>
<evidence type="ECO:0000256" key="6">
    <source>
        <dbReference type="ARBA" id="ARBA00022989"/>
    </source>
</evidence>
<feature type="repeat" description="Solcar" evidence="8">
    <location>
        <begin position="238"/>
        <end position="323"/>
    </location>
</feature>
<evidence type="ECO:0000256" key="4">
    <source>
        <dbReference type="ARBA" id="ARBA00022692"/>
    </source>
</evidence>
<dbReference type="AlphaFoldDB" id="A0A1Y2F9Q6"/>
<feature type="region of interest" description="Disordered" evidence="10">
    <location>
        <begin position="1"/>
        <end position="39"/>
    </location>
</feature>
<keyword evidence="12" id="KW-1185">Reference proteome</keyword>
<dbReference type="OrthoDB" id="756301at2759"/>
<keyword evidence="3 9" id="KW-0813">Transport</keyword>
<dbReference type="SUPFAM" id="SSF103506">
    <property type="entry name" value="Mitochondrial carrier"/>
    <property type="match status" value="1"/>
</dbReference>
<dbReference type="Gene3D" id="1.50.40.10">
    <property type="entry name" value="Mitochondrial carrier domain"/>
    <property type="match status" value="1"/>
</dbReference>
<dbReference type="EMBL" id="MCGR01000024">
    <property type="protein sequence ID" value="ORY80660.1"/>
    <property type="molecule type" value="Genomic_DNA"/>
</dbReference>
<evidence type="ECO:0000256" key="3">
    <source>
        <dbReference type="ARBA" id="ARBA00022448"/>
    </source>
</evidence>
<accession>A0A1Y2F9Q6</accession>
<evidence type="ECO:0000256" key="5">
    <source>
        <dbReference type="ARBA" id="ARBA00022737"/>
    </source>
</evidence>
<evidence type="ECO:0000256" key="7">
    <source>
        <dbReference type="ARBA" id="ARBA00023136"/>
    </source>
</evidence>
<dbReference type="InParanoid" id="A0A1Y2F9Q6"/>
<dbReference type="InterPro" id="IPR023395">
    <property type="entry name" value="MCP_dom_sf"/>
</dbReference>
<evidence type="ECO:0000313" key="11">
    <source>
        <dbReference type="EMBL" id="ORY80660.1"/>
    </source>
</evidence>
<dbReference type="PROSITE" id="PS50920">
    <property type="entry name" value="SOLCAR"/>
    <property type="match status" value="3"/>
</dbReference>
<feature type="compositionally biased region" description="Pro residues" evidence="10">
    <location>
        <begin position="1"/>
        <end position="14"/>
    </location>
</feature>
<dbReference type="Pfam" id="PF00153">
    <property type="entry name" value="Mito_carr"/>
    <property type="match status" value="3"/>
</dbReference>
<gene>
    <name evidence="11" type="ORF">BCR35DRAFT_304191</name>
</gene>
<keyword evidence="4 8" id="KW-0812">Transmembrane</keyword>
<evidence type="ECO:0000256" key="9">
    <source>
        <dbReference type="RuleBase" id="RU000488"/>
    </source>
</evidence>
<proteinExistence type="inferred from homology"/>
<dbReference type="Proteomes" id="UP000193467">
    <property type="component" value="Unassembled WGS sequence"/>
</dbReference>
<evidence type="ECO:0000256" key="8">
    <source>
        <dbReference type="PROSITE-ProRule" id="PRU00282"/>
    </source>
</evidence>
<comment type="similarity">
    <text evidence="2 9">Belongs to the mitochondrial carrier (TC 2.A.29) family.</text>
</comment>
<evidence type="ECO:0000313" key="12">
    <source>
        <dbReference type="Proteomes" id="UP000193467"/>
    </source>
</evidence>
<evidence type="ECO:0000256" key="10">
    <source>
        <dbReference type="SAM" id="MobiDB-lite"/>
    </source>
</evidence>
<keyword evidence="5" id="KW-0677">Repeat</keyword>
<feature type="repeat" description="Solcar" evidence="8">
    <location>
        <begin position="50"/>
        <end position="133"/>
    </location>
</feature>
<organism evidence="11 12">
    <name type="scientific">Leucosporidium creatinivorum</name>
    <dbReference type="NCBI Taxonomy" id="106004"/>
    <lineage>
        <taxon>Eukaryota</taxon>
        <taxon>Fungi</taxon>
        <taxon>Dikarya</taxon>
        <taxon>Basidiomycota</taxon>
        <taxon>Pucciniomycotina</taxon>
        <taxon>Microbotryomycetes</taxon>
        <taxon>Leucosporidiales</taxon>
        <taxon>Leucosporidium</taxon>
    </lineage>
</organism>
<feature type="repeat" description="Solcar" evidence="8">
    <location>
        <begin position="144"/>
        <end position="227"/>
    </location>
</feature>
<dbReference type="STRING" id="106004.A0A1Y2F9Q6"/>
<comment type="caution">
    <text evidence="11">The sequence shown here is derived from an EMBL/GenBank/DDBJ whole genome shotgun (WGS) entry which is preliminary data.</text>
</comment>
<name>A0A1Y2F9Q6_9BASI</name>
<dbReference type="GO" id="GO:0016020">
    <property type="term" value="C:membrane"/>
    <property type="evidence" value="ECO:0007669"/>
    <property type="project" value="UniProtKB-SubCell"/>
</dbReference>
<evidence type="ECO:0000256" key="2">
    <source>
        <dbReference type="ARBA" id="ARBA00006375"/>
    </source>
</evidence>
<keyword evidence="6" id="KW-1133">Transmembrane helix</keyword>
<keyword evidence="7 8" id="KW-0472">Membrane</keyword>